<protein>
    <submittedName>
        <fullName evidence="1">Uncharacterized protein</fullName>
    </submittedName>
</protein>
<dbReference type="RefSeq" id="WP_269336656.1">
    <property type="nucleotide sequence ID" value="NZ_JBFSSG010000001.1"/>
</dbReference>
<dbReference type="Proteomes" id="UP001570071">
    <property type="component" value="Unassembled WGS sequence"/>
</dbReference>
<evidence type="ECO:0000313" key="1">
    <source>
        <dbReference type="EMBL" id="MEZ8719742.1"/>
    </source>
</evidence>
<evidence type="ECO:0000313" key="2">
    <source>
        <dbReference type="Proteomes" id="UP001570071"/>
    </source>
</evidence>
<organism evidence="1 2">
    <name type="scientific">Vibrio pomeroyi</name>
    <dbReference type="NCBI Taxonomy" id="198832"/>
    <lineage>
        <taxon>Bacteria</taxon>
        <taxon>Pseudomonadati</taxon>
        <taxon>Pseudomonadota</taxon>
        <taxon>Gammaproteobacteria</taxon>
        <taxon>Vibrionales</taxon>
        <taxon>Vibrionaceae</taxon>
        <taxon>Vibrio</taxon>
    </lineage>
</organism>
<proteinExistence type="predicted"/>
<name>A0ABV4MRK5_9VIBR</name>
<dbReference type="EMBL" id="JBFSSG010000001">
    <property type="protein sequence ID" value="MEZ8719742.1"/>
    <property type="molecule type" value="Genomic_DNA"/>
</dbReference>
<accession>A0ABV4MRK5</accession>
<comment type="caution">
    <text evidence="1">The sequence shown here is derived from an EMBL/GenBank/DDBJ whole genome shotgun (WGS) entry which is preliminary data.</text>
</comment>
<sequence length="86" mass="9998">MMRKIPRLDAYKILRNLVDVPCESAREEEVAQKLGSLTPGRLVDQMQSYADIENQTVEMERRCRAAGLKFFFDAGQLVQFRQQFSE</sequence>
<gene>
    <name evidence="1" type="ORF">AB6D66_01595</name>
</gene>
<keyword evidence="2" id="KW-1185">Reference proteome</keyword>
<reference evidence="1 2" key="1">
    <citation type="journal article" date="2024" name="ISME J.">
        <title>Tailless and filamentous prophages are predominant in marine Vibrio.</title>
        <authorList>
            <person name="Steensen K."/>
            <person name="Seneca J."/>
            <person name="Bartlau N."/>
            <person name="Yu X.A."/>
            <person name="Hussain F.A."/>
            <person name="Polz M.F."/>
        </authorList>
    </citation>
    <scope>NUCLEOTIDE SEQUENCE [LARGE SCALE GENOMIC DNA]</scope>
    <source>
        <strain evidence="1 2">10N.239.312.F12</strain>
    </source>
</reference>